<sequence>MIRHKVEFMIDIREKDKTFKRKKGSGKPAKITTKLMVSKLRAYFNHKSGQHVYLGEYQHCINTNILNTNIEGSPLLNKNFFMIKLILCHFLFYTRYKWVQFFLVKDRLISKNVAYPRKTKKEAVFPELKRRSFSVLSMIQTAAESSGVSPFSLIFGMSYDGLIERLLTSPSDKQVHELLTKCNEKN</sequence>
<dbReference type="EMBL" id="REGN01009307">
    <property type="protein sequence ID" value="RNA01481.1"/>
    <property type="molecule type" value="Genomic_DNA"/>
</dbReference>
<organism evidence="1 2">
    <name type="scientific">Brachionus plicatilis</name>
    <name type="common">Marine rotifer</name>
    <name type="synonym">Brachionus muelleri</name>
    <dbReference type="NCBI Taxonomy" id="10195"/>
    <lineage>
        <taxon>Eukaryota</taxon>
        <taxon>Metazoa</taxon>
        <taxon>Spiralia</taxon>
        <taxon>Gnathifera</taxon>
        <taxon>Rotifera</taxon>
        <taxon>Eurotatoria</taxon>
        <taxon>Monogononta</taxon>
        <taxon>Pseudotrocha</taxon>
        <taxon>Ploima</taxon>
        <taxon>Brachionidae</taxon>
        <taxon>Brachionus</taxon>
    </lineage>
</organism>
<protein>
    <submittedName>
        <fullName evidence="1">Uncharacterized protein</fullName>
    </submittedName>
</protein>
<dbReference type="AlphaFoldDB" id="A0A3M7PRR7"/>
<gene>
    <name evidence="1" type="ORF">BpHYR1_011008</name>
</gene>
<proteinExistence type="predicted"/>
<keyword evidence="2" id="KW-1185">Reference proteome</keyword>
<reference evidence="1 2" key="1">
    <citation type="journal article" date="2018" name="Sci. Rep.">
        <title>Genomic signatures of local adaptation to the degree of environmental predictability in rotifers.</title>
        <authorList>
            <person name="Franch-Gras L."/>
            <person name="Hahn C."/>
            <person name="Garcia-Roger E.M."/>
            <person name="Carmona M.J."/>
            <person name="Serra M."/>
            <person name="Gomez A."/>
        </authorList>
    </citation>
    <scope>NUCLEOTIDE SEQUENCE [LARGE SCALE GENOMIC DNA]</scope>
    <source>
        <strain evidence="1">HYR1</strain>
    </source>
</reference>
<evidence type="ECO:0000313" key="1">
    <source>
        <dbReference type="EMBL" id="RNA01481.1"/>
    </source>
</evidence>
<accession>A0A3M7PRR7</accession>
<name>A0A3M7PRR7_BRAPC</name>
<comment type="caution">
    <text evidence="1">The sequence shown here is derived from an EMBL/GenBank/DDBJ whole genome shotgun (WGS) entry which is preliminary data.</text>
</comment>
<evidence type="ECO:0000313" key="2">
    <source>
        <dbReference type="Proteomes" id="UP000276133"/>
    </source>
</evidence>
<dbReference type="Proteomes" id="UP000276133">
    <property type="component" value="Unassembled WGS sequence"/>
</dbReference>